<dbReference type="PANTHER" id="PTHR30575">
    <property type="entry name" value="PEPTIDASE M20"/>
    <property type="match status" value="1"/>
</dbReference>
<dbReference type="InterPro" id="IPR002933">
    <property type="entry name" value="Peptidase_M20"/>
</dbReference>
<dbReference type="Gene3D" id="3.40.630.10">
    <property type="entry name" value="Zn peptidases"/>
    <property type="match status" value="1"/>
</dbReference>
<evidence type="ECO:0000313" key="5">
    <source>
        <dbReference type="Proteomes" id="UP001303222"/>
    </source>
</evidence>
<dbReference type="InterPro" id="IPR011650">
    <property type="entry name" value="Peptidase_M20_dimer"/>
</dbReference>
<proteinExistence type="inferred from homology"/>
<dbReference type="Pfam" id="PF01546">
    <property type="entry name" value="Peptidase_M20"/>
    <property type="match status" value="1"/>
</dbReference>
<dbReference type="InterPro" id="IPR017144">
    <property type="entry name" value="Xaa-Arg_dipeptidase"/>
</dbReference>
<protein>
    <recommendedName>
        <fullName evidence="2">Peptidase M20 domain-containing protein 2</fullName>
    </recommendedName>
</protein>
<dbReference type="SUPFAM" id="SSF55031">
    <property type="entry name" value="Bacterial exopeptidase dimerisation domain"/>
    <property type="match status" value="1"/>
</dbReference>
<dbReference type="InterPro" id="IPR052030">
    <property type="entry name" value="Peptidase_M20/M20A_hydrolases"/>
</dbReference>
<dbReference type="Proteomes" id="UP001303222">
    <property type="component" value="Unassembled WGS sequence"/>
</dbReference>
<dbReference type="PANTHER" id="PTHR30575:SF0">
    <property type="entry name" value="XAA-ARG DIPEPTIDASE"/>
    <property type="match status" value="1"/>
</dbReference>
<dbReference type="InterPro" id="IPR036264">
    <property type="entry name" value="Bact_exopeptidase_dim_dom"/>
</dbReference>
<evidence type="ECO:0000256" key="1">
    <source>
        <dbReference type="ARBA" id="ARBA00006247"/>
    </source>
</evidence>
<comment type="similarity">
    <text evidence="1 2">Belongs to the peptidase M20A family.</text>
</comment>
<reference evidence="4" key="2">
    <citation type="submission" date="2023-06" db="EMBL/GenBank/DDBJ databases">
        <authorList>
            <consortium name="Lawrence Berkeley National Laboratory"/>
            <person name="Mondo S.J."/>
            <person name="Hensen N."/>
            <person name="Bonometti L."/>
            <person name="Westerberg I."/>
            <person name="Brannstrom I.O."/>
            <person name="Guillou S."/>
            <person name="Cros-Aarteil S."/>
            <person name="Calhoun S."/>
            <person name="Haridas S."/>
            <person name="Kuo A."/>
            <person name="Pangilinan J."/>
            <person name="Riley R."/>
            <person name="Labutti K."/>
            <person name="Andreopoulos B."/>
            <person name="Lipzen A."/>
            <person name="Chen C."/>
            <person name="Yanf M."/>
            <person name="Daum C."/>
            <person name="Ng V."/>
            <person name="Clum A."/>
            <person name="Steindorff A."/>
            <person name="Ohm R."/>
            <person name="Martin F."/>
            <person name="Silar P."/>
            <person name="Natvig D."/>
            <person name="Lalanne C."/>
            <person name="Gautier V."/>
            <person name="Ament-Velasquez S.L."/>
            <person name="Kruys A."/>
            <person name="Hutchinson M.I."/>
            <person name="Powell A.J."/>
            <person name="Barry K."/>
            <person name="Miller A.N."/>
            <person name="Grigoriev I.V."/>
            <person name="Debuchy R."/>
            <person name="Gladieux P."/>
            <person name="Thoren M.H."/>
            <person name="Johannesson H."/>
        </authorList>
    </citation>
    <scope>NUCLEOTIDE SEQUENCE</scope>
    <source>
        <strain evidence="4">CBS 626.80</strain>
    </source>
</reference>
<evidence type="ECO:0000256" key="2">
    <source>
        <dbReference type="PIRNR" id="PIRNR037226"/>
    </source>
</evidence>
<evidence type="ECO:0000259" key="3">
    <source>
        <dbReference type="Pfam" id="PF07687"/>
    </source>
</evidence>
<feature type="domain" description="Peptidase M20 dimerisation" evidence="3">
    <location>
        <begin position="192"/>
        <end position="282"/>
    </location>
</feature>
<dbReference type="GO" id="GO:0016805">
    <property type="term" value="F:dipeptidase activity"/>
    <property type="evidence" value="ECO:0007669"/>
    <property type="project" value="InterPro"/>
</dbReference>
<dbReference type="Pfam" id="PF07687">
    <property type="entry name" value="M20_dimer"/>
    <property type="match status" value="1"/>
</dbReference>
<dbReference type="NCBIfam" id="TIGR01891">
    <property type="entry name" value="amidohydrolases"/>
    <property type="match status" value="1"/>
</dbReference>
<dbReference type="InterPro" id="IPR017439">
    <property type="entry name" value="Amidohydrolase"/>
</dbReference>
<dbReference type="Gene3D" id="3.30.70.360">
    <property type="match status" value="1"/>
</dbReference>
<evidence type="ECO:0000313" key="4">
    <source>
        <dbReference type="EMBL" id="KAK3948432.1"/>
    </source>
</evidence>
<comment type="caution">
    <text evidence="4">The sequence shown here is derived from an EMBL/GenBank/DDBJ whole genome shotgun (WGS) entry which is preliminary data.</text>
</comment>
<organism evidence="4 5">
    <name type="scientific">Pseudoneurospora amorphoporcata</name>
    <dbReference type="NCBI Taxonomy" id="241081"/>
    <lineage>
        <taxon>Eukaryota</taxon>
        <taxon>Fungi</taxon>
        <taxon>Dikarya</taxon>
        <taxon>Ascomycota</taxon>
        <taxon>Pezizomycotina</taxon>
        <taxon>Sordariomycetes</taxon>
        <taxon>Sordariomycetidae</taxon>
        <taxon>Sordariales</taxon>
        <taxon>Sordariaceae</taxon>
        <taxon>Pseudoneurospora</taxon>
    </lineage>
</organism>
<dbReference type="PIRSF" id="PIRSF037226">
    <property type="entry name" value="Amidohydrolase_ACY1L2_prd"/>
    <property type="match status" value="1"/>
</dbReference>
<dbReference type="FunFam" id="3.30.70.360:FF:000004">
    <property type="entry name" value="Peptidase M20 domain-containing protein 2"/>
    <property type="match status" value="1"/>
</dbReference>
<accession>A0AAN6NRD3</accession>
<keyword evidence="5" id="KW-1185">Reference proteome</keyword>
<reference evidence="4" key="1">
    <citation type="journal article" date="2023" name="Mol. Phylogenet. Evol.">
        <title>Genome-scale phylogeny and comparative genomics of the fungal order Sordariales.</title>
        <authorList>
            <person name="Hensen N."/>
            <person name="Bonometti L."/>
            <person name="Westerberg I."/>
            <person name="Brannstrom I.O."/>
            <person name="Guillou S."/>
            <person name="Cros-Aarteil S."/>
            <person name="Calhoun S."/>
            <person name="Haridas S."/>
            <person name="Kuo A."/>
            <person name="Mondo S."/>
            <person name="Pangilinan J."/>
            <person name="Riley R."/>
            <person name="LaButti K."/>
            <person name="Andreopoulos B."/>
            <person name="Lipzen A."/>
            <person name="Chen C."/>
            <person name="Yan M."/>
            <person name="Daum C."/>
            <person name="Ng V."/>
            <person name="Clum A."/>
            <person name="Steindorff A."/>
            <person name="Ohm R.A."/>
            <person name="Martin F."/>
            <person name="Silar P."/>
            <person name="Natvig D.O."/>
            <person name="Lalanne C."/>
            <person name="Gautier V."/>
            <person name="Ament-Velasquez S.L."/>
            <person name="Kruys A."/>
            <person name="Hutchinson M.I."/>
            <person name="Powell A.J."/>
            <person name="Barry K."/>
            <person name="Miller A.N."/>
            <person name="Grigoriev I.V."/>
            <person name="Debuchy R."/>
            <person name="Gladieux P."/>
            <person name="Hiltunen Thoren M."/>
            <person name="Johannesson H."/>
        </authorList>
    </citation>
    <scope>NUCLEOTIDE SEQUENCE</scope>
    <source>
        <strain evidence="4">CBS 626.80</strain>
    </source>
</reference>
<gene>
    <name evidence="4" type="ORF">QBC32DRAFT_365067</name>
</gene>
<dbReference type="AlphaFoldDB" id="A0AAN6NRD3"/>
<sequence length="429" mass="46441">MTDPTIATTIADAIQTNKDEIALVNNHIHSNPELAYLEFTAHSTLVHSLRRLGFTVTSPAYGLPTSFEAEYSTPGPNGEQGRLIIFNAEYDALPEIGHACGHNLIASASLAAFLGVAAALKKSSSSGGHQPGGRVRLLGTPAEEGGGGKLKLIDAGAYRDCSACLMVHPGPQAKLPPGITAVSYVRMLANVKYRVYFSGREAHASISPWEGINALDAVCLSYNAISMLRQQMRPEERVHGVFREAGTRPNITPADCCVEYYVRSTTRKGAEELGKRVLKCFEGAALATGCAWRKEDMSPYYDVRPSKKLCKAWMEAMNSSPPTATATAEETGKVAWEDPKDFFQGSTDMGNVCYECPGFHGVFGIETEEGAANHTKGFTKGAGTKESFERALECGRAMAEVGWRVLVDEEFAEGVRREWEGDMKDAEGR</sequence>
<dbReference type="EMBL" id="MU859264">
    <property type="protein sequence ID" value="KAK3948432.1"/>
    <property type="molecule type" value="Genomic_DNA"/>
</dbReference>
<dbReference type="CDD" id="cd05672">
    <property type="entry name" value="M20_ACY1L2-like"/>
    <property type="match status" value="1"/>
</dbReference>
<dbReference type="SUPFAM" id="SSF53187">
    <property type="entry name" value="Zn-dependent exopeptidases"/>
    <property type="match status" value="1"/>
</dbReference>
<name>A0AAN6NRD3_9PEZI</name>